<dbReference type="RefSeq" id="WP_101299153.1">
    <property type="nucleotide sequence ID" value="NZ_CP025197.1"/>
</dbReference>
<dbReference type="GO" id="GO:0005886">
    <property type="term" value="C:plasma membrane"/>
    <property type="evidence" value="ECO:0007669"/>
    <property type="project" value="TreeGrafter"/>
</dbReference>
<evidence type="ECO:0000313" key="3">
    <source>
        <dbReference type="EMBL" id="AUG56603.1"/>
    </source>
</evidence>
<dbReference type="EMBL" id="NEMB01000003">
    <property type="protein sequence ID" value="PQQ66673.1"/>
    <property type="molecule type" value="Genomic_DNA"/>
</dbReference>
<dbReference type="KEGG" id="hsc:HVS_03275"/>
<accession>A0A2K9EFC6</accession>
<organism evidence="3 5">
    <name type="scientific">Acetivibrio saccincola</name>
    <dbReference type="NCBI Taxonomy" id="1677857"/>
    <lineage>
        <taxon>Bacteria</taxon>
        <taxon>Bacillati</taxon>
        <taxon>Bacillota</taxon>
        <taxon>Clostridia</taxon>
        <taxon>Eubacteriales</taxon>
        <taxon>Oscillospiraceae</taxon>
        <taxon>Acetivibrio</taxon>
    </lineage>
</organism>
<dbReference type="InterPro" id="IPR003848">
    <property type="entry name" value="DUF218"/>
</dbReference>
<feature type="transmembrane region" description="Helical" evidence="1">
    <location>
        <begin position="72"/>
        <end position="94"/>
    </location>
</feature>
<dbReference type="EMBL" id="CP025197">
    <property type="protein sequence ID" value="AUG56603.1"/>
    <property type="molecule type" value="Genomic_DNA"/>
</dbReference>
<dbReference type="Proteomes" id="UP000233534">
    <property type="component" value="Chromosome"/>
</dbReference>
<protein>
    <recommendedName>
        <fullName evidence="2">DUF218 domain-containing protein</fullName>
    </recommendedName>
</protein>
<keyword evidence="1" id="KW-0472">Membrane</keyword>
<feature type="domain" description="DUF218" evidence="2">
    <location>
        <begin position="104"/>
        <end position="237"/>
    </location>
</feature>
<dbReference type="GO" id="GO:0043164">
    <property type="term" value="P:Gram-negative-bacterium-type cell wall biogenesis"/>
    <property type="evidence" value="ECO:0007669"/>
    <property type="project" value="TreeGrafter"/>
</dbReference>
<evidence type="ECO:0000256" key="1">
    <source>
        <dbReference type="SAM" id="Phobius"/>
    </source>
</evidence>
<feature type="transmembrane region" description="Helical" evidence="1">
    <location>
        <begin position="34"/>
        <end position="52"/>
    </location>
</feature>
<reference evidence="4 6" key="2">
    <citation type="journal article" date="2018" name="Syst. Appl. Microbiol.">
        <title>Characterization and high-quality draft genome sequence of Herbivorax saccincola A7, an anaerobic, alkaliphilic, thermophilic, cellulolytic, and xylanolytic bacterium.</title>
        <authorList>
            <person name="Aikawa S."/>
            <person name="Baramee S."/>
            <person name="Sermsathanaswadi J."/>
            <person name="Thianheng P."/>
            <person name="Tachaapaikoon C."/>
            <person name="Shikata A."/>
            <person name="Waeonukul R."/>
            <person name="Pason P."/>
            <person name="Ratanakhanokchai K."/>
            <person name="Kosugi A."/>
        </authorList>
    </citation>
    <scope>NUCLEOTIDE SEQUENCE [LARGE SCALE GENOMIC DNA]</scope>
    <source>
        <strain evidence="4 6">A7</strain>
    </source>
</reference>
<dbReference type="Proteomes" id="UP000239720">
    <property type="component" value="Unassembled WGS sequence"/>
</dbReference>
<dbReference type="Pfam" id="PF02698">
    <property type="entry name" value="DUF218"/>
    <property type="match status" value="1"/>
</dbReference>
<keyword evidence="1" id="KW-1133">Transmembrane helix</keyword>
<name>A0A2K9EFC6_9FIRM</name>
<evidence type="ECO:0000313" key="4">
    <source>
        <dbReference type="EMBL" id="PQQ66673.1"/>
    </source>
</evidence>
<dbReference type="AlphaFoldDB" id="A0A2K9EFC6"/>
<evidence type="ECO:0000259" key="2">
    <source>
        <dbReference type="Pfam" id="PF02698"/>
    </source>
</evidence>
<reference evidence="3 5" key="1">
    <citation type="submission" date="2017-12" db="EMBL/GenBank/DDBJ databases">
        <title>Complete genome sequence of Herbivorax saccincola GGR1, a novel Cellulosome-producing hydrolytic bacterium in a thermophilic biogas plant, established by Illumina and Nanopore MinION sequencing.</title>
        <authorList>
            <person name="Pechtl A."/>
            <person name="Ruckert C."/>
            <person name="Koeck D.E."/>
            <person name="Maus I."/>
            <person name="Winkler A."/>
            <person name="Kalinowski J."/>
            <person name="Puhler A."/>
            <person name="Schwarz W.W."/>
            <person name="Zverlov V.V."/>
            <person name="Schluter A."/>
            <person name="Liebl W."/>
        </authorList>
    </citation>
    <scope>NUCLEOTIDE SEQUENCE [LARGE SCALE GENOMIC DNA]</scope>
    <source>
        <strain evidence="3">GGR1</strain>
        <strain evidence="5">SR1</strain>
    </source>
</reference>
<keyword evidence="1" id="KW-0812">Transmembrane</keyword>
<dbReference type="PANTHER" id="PTHR30336:SF4">
    <property type="entry name" value="ENVELOPE BIOGENESIS FACTOR ELYC"/>
    <property type="match status" value="1"/>
</dbReference>
<dbReference type="GO" id="GO:0000270">
    <property type="term" value="P:peptidoglycan metabolic process"/>
    <property type="evidence" value="ECO:0007669"/>
    <property type="project" value="TreeGrafter"/>
</dbReference>
<dbReference type="PANTHER" id="PTHR30336">
    <property type="entry name" value="INNER MEMBRANE PROTEIN, PROBABLE PERMEASE"/>
    <property type="match status" value="1"/>
</dbReference>
<feature type="transmembrane region" description="Helical" evidence="1">
    <location>
        <begin position="7"/>
        <end position="28"/>
    </location>
</feature>
<sequence>MNIKKLINLVILFLGVLGVLNFFILTWVNPVFNFGAFIILIAGICLIITAILRINGKTHIFSIKNKIIRRVFALLAGLLALSFVLIQGLIIFYAQEDDNIEEADCMIILGAGLIGDYIPLTLQYRLDKGIEYLNKNPDLKVIVTGGQGPGETVTEAFAMEKYLINNGVDASRIIKEDKATSTFENFKFSKEILDEINGEEAHKIIVVTNNFHMFRSKMIAERVGFTVYRLPTKTNTRVLISCHVREYFAVIKSFIFDK</sequence>
<dbReference type="InterPro" id="IPR014729">
    <property type="entry name" value="Rossmann-like_a/b/a_fold"/>
</dbReference>
<dbReference type="CDD" id="cd06259">
    <property type="entry name" value="YdcF-like"/>
    <property type="match status" value="1"/>
</dbReference>
<dbReference type="OrthoDB" id="9782395at2"/>
<evidence type="ECO:0000313" key="6">
    <source>
        <dbReference type="Proteomes" id="UP000239720"/>
    </source>
</evidence>
<dbReference type="InterPro" id="IPR051599">
    <property type="entry name" value="Cell_Envelope_Assoc"/>
</dbReference>
<keyword evidence="5" id="KW-1185">Reference proteome</keyword>
<dbReference type="Gene3D" id="3.40.50.620">
    <property type="entry name" value="HUPs"/>
    <property type="match status" value="1"/>
</dbReference>
<gene>
    <name evidence="4" type="ORF">B9R14_07895</name>
    <name evidence="3" type="ORF">HVS_03275</name>
</gene>
<evidence type="ECO:0000313" key="5">
    <source>
        <dbReference type="Proteomes" id="UP000233534"/>
    </source>
</evidence>
<proteinExistence type="predicted"/>